<feature type="region of interest" description="Disordered" evidence="1">
    <location>
        <begin position="316"/>
        <end position="361"/>
    </location>
</feature>
<feature type="compositionally biased region" description="Polar residues" evidence="1">
    <location>
        <begin position="405"/>
        <end position="448"/>
    </location>
</feature>
<feature type="region of interest" description="Disordered" evidence="1">
    <location>
        <begin position="61"/>
        <end position="80"/>
    </location>
</feature>
<dbReference type="InterPro" id="IPR026131">
    <property type="entry name" value="MAMLD1"/>
</dbReference>
<keyword evidence="2" id="KW-1185">Reference proteome</keyword>
<protein>
    <submittedName>
        <fullName evidence="3">Mastermind-like domain-containing protein 1 isoform X1</fullName>
    </submittedName>
</protein>
<dbReference type="Proteomes" id="UP000515159">
    <property type="component" value="Chromosome 5"/>
</dbReference>
<accession>A0A6P8REX7</accession>
<dbReference type="PANTHER" id="PTHR15275">
    <property type="entry name" value="CG1 PROTEIN/F18"/>
    <property type="match status" value="1"/>
</dbReference>
<gene>
    <name evidence="3" type="primary">MAMLD1</name>
</gene>
<dbReference type="KEGG" id="gsh:117361103"/>
<feature type="region of interest" description="Disordered" evidence="1">
    <location>
        <begin position="120"/>
        <end position="173"/>
    </location>
</feature>
<dbReference type="GO" id="GO:0006357">
    <property type="term" value="P:regulation of transcription by RNA polymerase II"/>
    <property type="evidence" value="ECO:0007669"/>
    <property type="project" value="TreeGrafter"/>
</dbReference>
<organism evidence="2 3">
    <name type="scientific">Geotrypetes seraphini</name>
    <name type="common">Gaboon caecilian</name>
    <name type="synonym">Caecilia seraphini</name>
    <dbReference type="NCBI Taxonomy" id="260995"/>
    <lineage>
        <taxon>Eukaryota</taxon>
        <taxon>Metazoa</taxon>
        <taxon>Chordata</taxon>
        <taxon>Craniata</taxon>
        <taxon>Vertebrata</taxon>
        <taxon>Euteleostomi</taxon>
        <taxon>Amphibia</taxon>
        <taxon>Gymnophiona</taxon>
        <taxon>Geotrypetes</taxon>
    </lineage>
</organism>
<feature type="compositionally biased region" description="Low complexity" evidence="1">
    <location>
        <begin position="470"/>
        <end position="489"/>
    </location>
</feature>
<reference evidence="3" key="1">
    <citation type="submission" date="2025-08" db="UniProtKB">
        <authorList>
            <consortium name="RefSeq"/>
        </authorList>
    </citation>
    <scope>IDENTIFICATION</scope>
</reference>
<dbReference type="RefSeq" id="XP_033801873.1">
    <property type="nucleotide sequence ID" value="XM_033945982.1"/>
</dbReference>
<feature type="region of interest" description="Disordered" evidence="1">
    <location>
        <begin position="212"/>
        <end position="301"/>
    </location>
</feature>
<sequence>MSDLTFSPALPVQSWASMQLLHTAKVCLCLVGLAMVLPQQDLRILLRKPLHGFWEVGTQGSIKRKEEDDSSPASSGIPDVIFPSDNKRLCLDDVTLSIGHNQGVNPNVSCSEMQNSSFTNHSASSMGVPGHPALLESNRRNGSSTGSPFPGPPNTEIGHKGSVGGQTNILPYDEKGSNMQAVDQELQDLLEELTKMPDPSPNELDLEKILGGKPEEPLGISHSQPSISTTPKPSPQAASQLENHLSNKEFSPGCNPANSGSPQMRPSSAGANYSVASSKPTPSTNQSKSQPPSMHQVALPNMPGANWHAQQLKQLAANKQVSSTKPQQVAASNWPSMSPPGLSPPYRPASSPHQPFSPQNVMVSGITSTSLQGNNIQSPQNAILSTMASTSTPSCGPSPPYGSEKLSSPALNQQPYSPQNPILPSMSSTSIPTNNIKSPQSNLVSSMAPTSTRPSPPYRPEKLSSPVLHQQPFSPQNNLLPNSNPSSMQSSLFKSMAANQSKTMNIVIPSSSNGLQSALVNENPVSQDQFSFNNTKPLSHFAPDGTPQKMTMSPSPGQQSLIHYLQQQPQAPATQQSQQVNNTLFLQQQLRQLMQPPRVPRHMHPTGLPSQVRQRIQFETQNYGENIWDLEVPEKPASFCGENEDQTAGLVPRLQEAGSIPSAGPGPAPPTANGYIRNTILKEQIMRRQLLQQVKHRPNMMGVTPEQRNTFVAQQMNQFATVPQSVPNDCSQPMPTHSPNHRLMTSSQGLIQTNMGSGMTPPTLNQNSGTMVMIPHNPGKQQGIFPASSEFNISLRTNQTSLAMNPSCQTVHGQSAVRPGMSLPGFSPGNLANHSAAQQHLRQAGMARMSNVYTSSPSQIWTPQGVPRMPNQTQMDASMQQFASNPLFSKQNVRQNMGSQPFSHQAMVPPNQIAPPNQIRQMQKLSLAQSSPGVNPLNTQNLRNSLTRGQLSAMNVMKPIIQSVPGFTQMTPQLGPPAYPPSMGQSSAPFSRMSAAELPPYDFVPSQTSSVLAGNCGEADFIESIMKTSSSNDEDWLSNLTMLDDILEQHTQNSGHV</sequence>
<dbReference type="GeneID" id="117361103"/>
<dbReference type="OrthoDB" id="8630229at2759"/>
<feature type="compositionally biased region" description="Polar residues" evidence="1">
    <location>
        <begin position="321"/>
        <end position="336"/>
    </location>
</feature>
<evidence type="ECO:0000313" key="2">
    <source>
        <dbReference type="Proteomes" id="UP000515159"/>
    </source>
</evidence>
<feature type="compositionally biased region" description="Polar residues" evidence="1">
    <location>
        <begin position="221"/>
        <end position="244"/>
    </location>
</feature>
<dbReference type="PANTHER" id="PTHR15275:SF0">
    <property type="entry name" value="MASTERMIND-LIKE DOMAIN-CONTAINING PROTEIN 1"/>
    <property type="match status" value="1"/>
</dbReference>
<feature type="compositionally biased region" description="Polar residues" evidence="1">
    <location>
        <begin position="256"/>
        <end position="293"/>
    </location>
</feature>
<feature type="compositionally biased region" description="Pro residues" evidence="1">
    <location>
        <begin position="337"/>
        <end position="347"/>
    </location>
</feature>
<dbReference type="AlphaFoldDB" id="A0A6P8REX7"/>
<dbReference type="InParanoid" id="A0A6P8REX7"/>
<proteinExistence type="predicted"/>
<feature type="compositionally biased region" description="Polar residues" evidence="1">
    <location>
        <begin position="351"/>
        <end position="361"/>
    </location>
</feature>
<name>A0A6P8REX7_GEOSA</name>
<evidence type="ECO:0000313" key="3">
    <source>
        <dbReference type="RefSeq" id="XP_033801873.1"/>
    </source>
</evidence>
<feature type="region of interest" description="Disordered" evidence="1">
    <location>
        <begin position="387"/>
        <end position="489"/>
    </location>
</feature>
<evidence type="ECO:0000256" key="1">
    <source>
        <dbReference type="SAM" id="MobiDB-lite"/>
    </source>
</evidence>
<dbReference type="CTD" id="10046"/>
<dbReference type="GO" id="GO:0016604">
    <property type="term" value="C:nuclear body"/>
    <property type="evidence" value="ECO:0007669"/>
    <property type="project" value="TreeGrafter"/>
</dbReference>